<dbReference type="EMBL" id="JACRKR010000072">
    <property type="protein sequence ID" value="MBI5078668.1"/>
    <property type="molecule type" value="Genomic_DNA"/>
</dbReference>
<comment type="caution">
    <text evidence="1">The sequence shown here is derived from an EMBL/GenBank/DDBJ whole genome shotgun (WGS) entry which is preliminary data.</text>
</comment>
<gene>
    <name evidence="1" type="ORF">HZB08_01420</name>
</gene>
<reference evidence="1" key="1">
    <citation type="submission" date="2020-07" db="EMBL/GenBank/DDBJ databases">
        <title>Huge and variable diversity of episymbiotic CPR bacteria and DPANN archaea in groundwater ecosystems.</title>
        <authorList>
            <person name="He C.Y."/>
            <person name="Keren R."/>
            <person name="Whittaker M."/>
            <person name="Farag I.F."/>
            <person name="Doudna J."/>
            <person name="Cate J.H.D."/>
            <person name="Banfield J.F."/>
        </authorList>
    </citation>
    <scope>NUCLEOTIDE SEQUENCE</scope>
    <source>
        <strain evidence="1">NC_groundwater_1860_Pr3_B-0.1um_51_7</strain>
    </source>
</reference>
<evidence type="ECO:0000313" key="1">
    <source>
        <dbReference type="EMBL" id="MBI5078668.1"/>
    </source>
</evidence>
<dbReference type="Proteomes" id="UP000808761">
    <property type="component" value="Unassembled WGS sequence"/>
</dbReference>
<protein>
    <submittedName>
        <fullName evidence="1">Uncharacterized protein</fullName>
    </submittedName>
</protein>
<accession>A0A9D6UKU5</accession>
<dbReference type="AlphaFoldDB" id="A0A9D6UKU5"/>
<evidence type="ECO:0000313" key="2">
    <source>
        <dbReference type="Proteomes" id="UP000808761"/>
    </source>
</evidence>
<sequence length="65" mass="7637">MHLSEYARKSVLPFTVNIMVREEREKLNQLGSELAAKEGLRYEGYFVWTAEPYSVEHAKPVLYFN</sequence>
<proteinExistence type="predicted"/>
<name>A0A9D6UKU5_UNCSA</name>
<organism evidence="1 2">
    <name type="scientific">Candidatus Saganbacteria bacterium</name>
    <dbReference type="NCBI Taxonomy" id="2575572"/>
    <lineage>
        <taxon>Bacteria</taxon>
        <taxon>Bacillati</taxon>
        <taxon>Saganbacteria</taxon>
    </lineage>
</organism>